<feature type="compositionally biased region" description="Polar residues" evidence="1">
    <location>
        <begin position="129"/>
        <end position="147"/>
    </location>
</feature>
<sequence length="147" mass="16284">HTSDRLCSCCSLLGSALSLGRLLSPVAALLPLLLPLLKLQQLHLQPDSSCVRLTSTDTRARRSTGTQKHTHRHSYEPDRSCTFTQRTNTHGSGTRSSTFTQRTHLSDSHTYTSLTAAARTAEHKPPNVQFVSQQEAEQTSERTNVFL</sequence>
<protein>
    <submittedName>
        <fullName evidence="2">Uncharacterized protein</fullName>
    </submittedName>
</protein>
<dbReference type="AlphaFoldDB" id="A0AAW0MIZ6"/>
<accession>A0AAW0MIZ6</accession>
<reference evidence="3" key="1">
    <citation type="submission" date="2024-04" db="EMBL/GenBank/DDBJ databases">
        <title>Salinicola lusitanus LLJ914,a marine bacterium isolated from the Okinawa Trough.</title>
        <authorList>
            <person name="Li J."/>
        </authorList>
    </citation>
    <scope>NUCLEOTIDE SEQUENCE [LARGE SCALE GENOMIC DNA]</scope>
</reference>
<name>A0AAW0MIZ6_9GOBI</name>
<comment type="caution">
    <text evidence="2">The sequence shown here is derived from an EMBL/GenBank/DDBJ whole genome shotgun (WGS) entry which is preliminary data.</text>
</comment>
<dbReference type="EMBL" id="JBBPFD010000063">
    <property type="protein sequence ID" value="KAK7880648.1"/>
    <property type="molecule type" value="Genomic_DNA"/>
</dbReference>
<proteinExistence type="predicted"/>
<feature type="non-terminal residue" evidence="2">
    <location>
        <position position="1"/>
    </location>
</feature>
<evidence type="ECO:0000256" key="1">
    <source>
        <dbReference type="SAM" id="MobiDB-lite"/>
    </source>
</evidence>
<evidence type="ECO:0000313" key="3">
    <source>
        <dbReference type="Proteomes" id="UP001460270"/>
    </source>
</evidence>
<dbReference type="Proteomes" id="UP001460270">
    <property type="component" value="Unassembled WGS sequence"/>
</dbReference>
<feature type="region of interest" description="Disordered" evidence="1">
    <location>
        <begin position="121"/>
        <end position="147"/>
    </location>
</feature>
<feature type="compositionally biased region" description="Polar residues" evidence="1">
    <location>
        <begin position="58"/>
        <end position="67"/>
    </location>
</feature>
<feature type="region of interest" description="Disordered" evidence="1">
    <location>
        <begin position="58"/>
        <end position="105"/>
    </location>
</feature>
<feature type="compositionally biased region" description="Polar residues" evidence="1">
    <location>
        <begin position="81"/>
        <end position="105"/>
    </location>
</feature>
<evidence type="ECO:0000313" key="2">
    <source>
        <dbReference type="EMBL" id="KAK7880648.1"/>
    </source>
</evidence>
<organism evidence="2 3">
    <name type="scientific">Mugilogobius chulae</name>
    <name type="common">yellowstripe goby</name>
    <dbReference type="NCBI Taxonomy" id="88201"/>
    <lineage>
        <taxon>Eukaryota</taxon>
        <taxon>Metazoa</taxon>
        <taxon>Chordata</taxon>
        <taxon>Craniata</taxon>
        <taxon>Vertebrata</taxon>
        <taxon>Euteleostomi</taxon>
        <taxon>Actinopterygii</taxon>
        <taxon>Neopterygii</taxon>
        <taxon>Teleostei</taxon>
        <taxon>Neoteleostei</taxon>
        <taxon>Acanthomorphata</taxon>
        <taxon>Gobiaria</taxon>
        <taxon>Gobiiformes</taxon>
        <taxon>Gobioidei</taxon>
        <taxon>Gobiidae</taxon>
        <taxon>Gobionellinae</taxon>
        <taxon>Mugilogobius</taxon>
    </lineage>
</organism>
<gene>
    <name evidence="2" type="ORF">WMY93_032711</name>
</gene>
<keyword evidence="3" id="KW-1185">Reference proteome</keyword>